<reference evidence="3" key="1">
    <citation type="submission" date="2023-07" db="EMBL/GenBank/DDBJ databases">
        <title>Chromosome-level genome assembly of Artemia franciscana.</title>
        <authorList>
            <person name="Jo E."/>
        </authorList>
    </citation>
    <scope>NUCLEOTIDE SEQUENCE</scope>
    <source>
        <tissue evidence="3">Whole body</tissue>
    </source>
</reference>
<protein>
    <recommendedName>
        <fullName evidence="2">Shisa N-terminal domain-containing protein</fullName>
    </recommendedName>
</protein>
<dbReference type="InterPro" id="IPR053891">
    <property type="entry name" value="Shisa_N"/>
</dbReference>
<accession>A0AA88LHK1</accession>
<proteinExistence type="predicted"/>
<feature type="domain" description="Shisa N-terminal" evidence="2">
    <location>
        <begin position="17"/>
        <end position="65"/>
    </location>
</feature>
<comment type="caution">
    <text evidence="3">The sequence shown here is derived from an EMBL/GenBank/DDBJ whole genome shotgun (WGS) entry which is preliminary data.</text>
</comment>
<dbReference type="AlphaFoldDB" id="A0AA88LHK1"/>
<feature type="transmembrane region" description="Helical" evidence="1">
    <location>
        <begin position="74"/>
        <end position="105"/>
    </location>
</feature>
<keyword evidence="1" id="KW-1133">Transmembrane helix</keyword>
<evidence type="ECO:0000313" key="3">
    <source>
        <dbReference type="EMBL" id="KAK2724271.1"/>
    </source>
</evidence>
<dbReference type="Pfam" id="PF13908">
    <property type="entry name" value="Shisa_N"/>
    <property type="match status" value="1"/>
</dbReference>
<keyword evidence="1" id="KW-0472">Membrane</keyword>
<dbReference type="Proteomes" id="UP001187531">
    <property type="component" value="Unassembled WGS sequence"/>
</dbReference>
<sequence length="267" mass="28937">MPVPMILNDDHEVLGTEFCSGYVDTFGKWNTGFYCPQVDVAEASYCCGTQTFKYCCSGKELGLERKTDEPDEQMFLLIIGVGLGITIGLSILTLAICFFLPGCMLHKKSSKNKEKNVYRTENESSNILVQHNAFSESGSIYSIATTNNSSNTTSTSSGNSIGNPIALLSKNPYGFGAVLRSTLPRAIIRPGSIGKDITIWESEDVTDSQSLLNSLLLADSNPSSVVPMQPTVNSTFTGGIISPRVEVSTVERPKVLQLEEAFSSTKF</sequence>
<dbReference type="EMBL" id="JAVRJZ010000003">
    <property type="protein sequence ID" value="KAK2724271.1"/>
    <property type="molecule type" value="Genomic_DNA"/>
</dbReference>
<keyword evidence="4" id="KW-1185">Reference proteome</keyword>
<gene>
    <name evidence="3" type="ORF">QYM36_000956</name>
</gene>
<organism evidence="3 4">
    <name type="scientific">Artemia franciscana</name>
    <name type="common">Brine shrimp</name>
    <name type="synonym">Artemia sanfranciscana</name>
    <dbReference type="NCBI Taxonomy" id="6661"/>
    <lineage>
        <taxon>Eukaryota</taxon>
        <taxon>Metazoa</taxon>
        <taxon>Ecdysozoa</taxon>
        <taxon>Arthropoda</taxon>
        <taxon>Crustacea</taxon>
        <taxon>Branchiopoda</taxon>
        <taxon>Anostraca</taxon>
        <taxon>Artemiidae</taxon>
        <taxon>Artemia</taxon>
    </lineage>
</organism>
<name>A0AA88LHK1_ARTSF</name>
<evidence type="ECO:0000313" key="4">
    <source>
        <dbReference type="Proteomes" id="UP001187531"/>
    </source>
</evidence>
<evidence type="ECO:0000259" key="2">
    <source>
        <dbReference type="Pfam" id="PF13908"/>
    </source>
</evidence>
<keyword evidence="1" id="KW-0812">Transmembrane</keyword>
<evidence type="ECO:0000256" key="1">
    <source>
        <dbReference type="SAM" id="Phobius"/>
    </source>
</evidence>